<keyword evidence="4 9" id="KW-0378">Hydrolase</keyword>
<comment type="cofactor">
    <cofactor evidence="1 9">
        <name>a divalent metal cation</name>
        <dbReference type="ChEBI" id="CHEBI:60240"/>
    </cofactor>
</comment>
<name>A0A3A4NIK7_ABYX5</name>
<dbReference type="PANTHER" id="PTHR43213">
    <property type="entry name" value="BIFUNCTIONAL DTTP/UTP PYROPHOSPHATASE/METHYLTRANSFERASE PROTEIN-RELATED"/>
    <property type="match status" value="1"/>
</dbReference>
<comment type="similarity">
    <text evidence="9">Belongs to the Maf family. YhdE subfamily.</text>
</comment>
<evidence type="ECO:0000313" key="11">
    <source>
        <dbReference type="Proteomes" id="UP000265882"/>
    </source>
</evidence>
<evidence type="ECO:0000256" key="5">
    <source>
        <dbReference type="ARBA" id="ARBA00023080"/>
    </source>
</evidence>
<dbReference type="GO" id="GO:0005737">
    <property type="term" value="C:cytoplasm"/>
    <property type="evidence" value="ECO:0007669"/>
    <property type="project" value="UniProtKB-SubCell"/>
</dbReference>
<organism evidence="10 11">
    <name type="scientific">Abyssobacteria bacterium (strain SURF_5)</name>
    <dbReference type="NCBI Taxonomy" id="2093360"/>
    <lineage>
        <taxon>Bacteria</taxon>
        <taxon>Pseudomonadati</taxon>
        <taxon>Candidatus Hydrogenedentota</taxon>
        <taxon>Candidatus Abyssobacteria</taxon>
    </lineage>
</organism>
<feature type="active site" description="Proton acceptor" evidence="9">
    <location>
        <position position="75"/>
    </location>
</feature>
<dbReference type="InterPro" id="IPR003697">
    <property type="entry name" value="Maf-like"/>
</dbReference>
<dbReference type="FunFam" id="3.90.950.10:FF:000005">
    <property type="entry name" value="7-methyl-GTP pyrophosphatase"/>
    <property type="match status" value="1"/>
</dbReference>
<dbReference type="GO" id="GO:0009117">
    <property type="term" value="P:nucleotide metabolic process"/>
    <property type="evidence" value="ECO:0007669"/>
    <property type="project" value="UniProtKB-KW"/>
</dbReference>
<dbReference type="EMBL" id="QZKU01000139">
    <property type="protein sequence ID" value="RJP15004.1"/>
    <property type="molecule type" value="Genomic_DNA"/>
</dbReference>
<evidence type="ECO:0000256" key="6">
    <source>
        <dbReference type="ARBA" id="ARBA00050213"/>
    </source>
</evidence>
<comment type="function">
    <text evidence="9">Nucleoside triphosphate pyrophosphatase that hydrolyzes dTTP and UTP. May have a dual role in cell division arrest and in preventing the incorporation of modified nucleotides into cellular nucleic acids.</text>
</comment>
<dbReference type="HAMAP" id="MF_00528">
    <property type="entry name" value="Maf"/>
    <property type="match status" value="1"/>
</dbReference>
<comment type="catalytic activity">
    <reaction evidence="9">
        <text>dTTP + H2O = dTMP + diphosphate + H(+)</text>
        <dbReference type="Rhea" id="RHEA:28534"/>
        <dbReference type="ChEBI" id="CHEBI:15377"/>
        <dbReference type="ChEBI" id="CHEBI:15378"/>
        <dbReference type="ChEBI" id="CHEBI:33019"/>
        <dbReference type="ChEBI" id="CHEBI:37568"/>
        <dbReference type="ChEBI" id="CHEBI:63528"/>
        <dbReference type="EC" id="3.6.1.9"/>
    </reaction>
</comment>
<comment type="subcellular location">
    <subcellularLocation>
        <location evidence="2 9">Cytoplasm</location>
    </subcellularLocation>
</comment>
<evidence type="ECO:0000256" key="3">
    <source>
        <dbReference type="ARBA" id="ARBA00022490"/>
    </source>
</evidence>
<reference evidence="10 11" key="1">
    <citation type="journal article" date="2017" name="ISME J.">
        <title>Energy and carbon metabolisms in a deep terrestrial subsurface fluid microbial community.</title>
        <authorList>
            <person name="Momper L."/>
            <person name="Jungbluth S.P."/>
            <person name="Lee M.D."/>
            <person name="Amend J.P."/>
        </authorList>
    </citation>
    <scope>NUCLEOTIDE SEQUENCE [LARGE SCALE GENOMIC DNA]</scope>
    <source>
        <strain evidence="10">SURF_5</strain>
    </source>
</reference>
<keyword evidence="3 9" id="KW-0963">Cytoplasm</keyword>
<comment type="catalytic activity">
    <reaction evidence="6">
        <text>N(7)-methyl-GTP + H2O = N(7)-methyl-GMP + diphosphate + H(+)</text>
        <dbReference type="Rhea" id="RHEA:58744"/>
        <dbReference type="ChEBI" id="CHEBI:15377"/>
        <dbReference type="ChEBI" id="CHEBI:15378"/>
        <dbReference type="ChEBI" id="CHEBI:33019"/>
        <dbReference type="ChEBI" id="CHEBI:58285"/>
        <dbReference type="ChEBI" id="CHEBI:87133"/>
    </reaction>
</comment>
<dbReference type="NCBIfam" id="TIGR00172">
    <property type="entry name" value="maf"/>
    <property type="match status" value="1"/>
</dbReference>
<dbReference type="GO" id="GO:0036218">
    <property type="term" value="F:dTTP diphosphatase activity"/>
    <property type="evidence" value="ECO:0007669"/>
    <property type="project" value="RHEA"/>
</dbReference>
<dbReference type="Gene3D" id="3.90.950.10">
    <property type="match status" value="1"/>
</dbReference>
<comment type="function">
    <text evidence="7">Nucleoside triphosphate pyrophosphatase that hydrolyzes 7-methyl-GTP (m(7)GTP). May have a dual role in cell division arrest and in preventing the incorporation of modified nucleotides into cellular nucleic acids.</text>
</comment>
<dbReference type="PIRSF" id="PIRSF006305">
    <property type="entry name" value="Maf"/>
    <property type="match status" value="1"/>
</dbReference>
<feature type="site" description="Important for substrate specificity" evidence="9">
    <location>
        <position position="160"/>
    </location>
</feature>
<evidence type="ECO:0000313" key="10">
    <source>
        <dbReference type="EMBL" id="RJP15004.1"/>
    </source>
</evidence>
<feature type="site" description="Important for substrate specificity" evidence="9">
    <location>
        <position position="18"/>
    </location>
</feature>
<dbReference type="AlphaFoldDB" id="A0A3A4NIK7"/>
<evidence type="ECO:0000256" key="1">
    <source>
        <dbReference type="ARBA" id="ARBA00001968"/>
    </source>
</evidence>
<comment type="caution">
    <text evidence="10">The sequence shown here is derived from an EMBL/GenBank/DDBJ whole genome shotgun (WGS) entry which is preliminary data.</text>
</comment>
<evidence type="ECO:0000256" key="2">
    <source>
        <dbReference type="ARBA" id="ARBA00004496"/>
    </source>
</evidence>
<accession>A0A3A4NIK7</accession>
<dbReference type="Pfam" id="PF02545">
    <property type="entry name" value="Maf"/>
    <property type="match status" value="1"/>
</dbReference>
<dbReference type="Proteomes" id="UP000265882">
    <property type="component" value="Unassembled WGS sequence"/>
</dbReference>
<gene>
    <name evidence="10" type="primary">maf</name>
    <name evidence="10" type="ORF">C4520_20760</name>
</gene>
<dbReference type="GO" id="GO:0036221">
    <property type="term" value="F:UTP diphosphatase activity"/>
    <property type="evidence" value="ECO:0007669"/>
    <property type="project" value="RHEA"/>
</dbReference>
<evidence type="ECO:0000256" key="9">
    <source>
        <dbReference type="HAMAP-Rule" id="MF_00528"/>
    </source>
</evidence>
<dbReference type="CDD" id="cd00555">
    <property type="entry name" value="Maf"/>
    <property type="match status" value="1"/>
</dbReference>
<dbReference type="PANTHER" id="PTHR43213:SF5">
    <property type="entry name" value="BIFUNCTIONAL DTTP_UTP PYROPHOSPHATASE_METHYLTRANSFERASE PROTEIN-RELATED"/>
    <property type="match status" value="1"/>
</dbReference>
<evidence type="ECO:0000256" key="4">
    <source>
        <dbReference type="ARBA" id="ARBA00022801"/>
    </source>
</evidence>
<comment type="caution">
    <text evidence="9">Lacks conserved residue(s) required for the propagation of feature annotation.</text>
</comment>
<feature type="site" description="Important for substrate specificity" evidence="9">
    <location>
        <position position="76"/>
    </location>
</feature>
<keyword evidence="5 9" id="KW-0546">Nucleotide metabolism</keyword>
<protein>
    <recommendedName>
        <fullName evidence="9">dTTP/UTP pyrophosphatase</fullName>
        <shortName evidence="9">dTTPase/UTPase</shortName>
        <ecNumber evidence="9">3.6.1.9</ecNumber>
    </recommendedName>
    <alternativeName>
        <fullName evidence="9">Nucleoside triphosphate pyrophosphatase</fullName>
    </alternativeName>
    <alternativeName>
        <fullName evidence="9">Nucleotide pyrophosphatase</fullName>
        <shortName evidence="9">Nucleotide PPase</shortName>
    </alternativeName>
</protein>
<comment type="catalytic activity">
    <reaction evidence="9">
        <text>UTP + H2O = UMP + diphosphate + H(+)</text>
        <dbReference type="Rhea" id="RHEA:29395"/>
        <dbReference type="ChEBI" id="CHEBI:15377"/>
        <dbReference type="ChEBI" id="CHEBI:15378"/>
        <dbReference type="ChEBI" id="CHEBI:33019"/>
        <dbReference type="ChEBI" id="CHEBI:46398"/>
        <dbReference type="ChEBI" id="CHEBI:57865"/>
        <dbReference type="EC" id="3.6.1.9"/>
    </reaction>
</comment>
<evidence type="ECO:0000256" key="7">
    <source>
        <dbReference type="ARBA" id="ARBA00053369"/>
    </source>
</evidence>
<dbReference type="InterPro" id="IPR029001">
    <property type="entry name" value="ITPase-like_fam"/>
</dbReference>
<sequence>MKNTGVHPPIILASASPRRLELLQLLNIIFEVVPSAVEEAEHEGESPGDLVERNALAKALDVARRRASGLIIGADTLVWLNDRAFGKPADIEDARRMLRVLAGKTHQVYSGLAVVRIEDNKRLTAHEVTDVTFRPLSEEQITRYLGMIDPLDKAGAYAIQGAGGIIVEKLCGCYYNVVGLPLNLLDTMLAPFGVRLL</sequence>
<comment type="similarity">
    <text evidence="8">Belongs to the Maf family. YceF subfamily.</text>
</comment>
<proteinExistence type="inferred from homology"/>
<evidence type="ECO:0000256" key="8">
    <source>
        <dbReference type="ARBA" id="ARBA00060749"/>
    </source>
</evidence>
<dbReference type="EC" id="3.6.1.9" evidence="9"/>
<dbReference type="SUPFAM" id="SSF52972">
    <property type="entry name" value="ITPase-like"/>
    <property type="match status" value="1"/>
</dbReference>